<gene>
    <name evidence="1" type="ORF">BJ991_000999</name>
</gene>
<dbReference type="RefSeq" id="WP_179487997.1">
    <property type="nucleotide sequence ID" value="NZ_JACCBV010000001.1"/>
</dbReference>
<proteinExistence type="predicted"/>
<dbReference type="InterPro" id="IPR011008">
    <property type="entry name" value="Dimeric_a/b-barrel"/>
</dbReference>
<accession>A0A7Y9GMB9</accession>
<dbReference type="InterPro" id="IPR025563">
    <property type="entry name" value="DUF4286"/>
</dbReference>
<keyword evidence="2" id="KW-1185">Reference proteome</keyword>
<evidence type="ECO:0008006" key="3">
    <source>
        <dbReference type="Google" id="ProtNLM"/>
    </source>
</evidence>
<reference evidence="1 2" key="1">
    <citation type="submission" date="2020-07" db="EMBL/GenBank/DDBJ databases">
        <title>Sequencing the genomes of 1000 actinobacteria strains.</title>
        <authorList>
            <person name="Klenk H.-P."/>
        </authorList>
    </citation>
    <scope>NUCLEOTIDE SEQUENCE [LARGE SCALE GENOMIC DNA]</scope>
    <source>
        <strain evidence="1 2">DSM 24662</strain>
    </source>
</reference>
<name>A0A7Y9GMB9_9MICO</name>
<dbReference type="SUPFAM" id="SSF54909">
    <property type="entry name" value="Dimeric alpha+beta barrel"/>
    <property type="match status" value="1"/>
</dbReference>
<evidence type="ECO:0000313" key="2">
    <source>
        <dbReference type="Proteomes" id="UP000576969"/>
    </source>
</evidence>
<dbReference type="Pfam" id="PF14114">
    <property type="entry name" value="DUF4286"/>
    <property type="match status" value="1"/>
</dbReference>
<dbReference type="EMBL" id="JACCBV010000001">
    <property type="protein sequence ID" value="NYE18971.1"/>
    <property type="molecule type" value="Genomic_DNA"/>
</dbReference>
<dbReference type="AlphaFoldDB" id="A0A7Y9GMB9"/>
<evidence type="ECO:0000313" key="1">
    <source>
        <dbReference type="EMBL" id="NYE18971.1"/>
    </source>
</evidence>
<dbReference type="Proteomes" id="UP000576969">
    <property type="component" value="Unassembled WGS sequence"/>
</dbReference>
<protein>
    <recommendedName>
        <fullName evidence="3">DUF4286 domain-containing protein</fullName>
    </recommendedName>
</protein>
<comment type="caution">
    <text evidence="1">The sequence shown here is derived from an EMBL/GenBank/DDBJ whole genome shotgun (WGS) entry which is preliminary data.</text>
</comment>
<organism evidence="1 2">
    <name type="scientific">Microbacterium immunditiarum</name>
    <dbReference type="NCBI Taxonomy" id="337480"/>
    <lineage>
        <taxon>Bacteria</taxon>
        <taxon>Bacillati</taxon>
        <taxon>Actinomycetota</taxon>
        <taxon>Actinomycetes</taxon>
        <taxon>Micrococcales</taxon>
        <taxon>Microbacteriaceae</taxon>
        <taxon>Microbacterium</taxon>
    </lineage>
</organism>
<sequence>MSTKPRAIMAVTMAVEPEHDEEFNRWYNEEHVPERLECPGFLVARRFKAVEGEFEHQEALNYLAIYELESLDTLKGELYTTRAANHTEWTKRIGRLRLGGQRYVYEEIPTTS</sequence>